<feature type="domain" description="4-vinyl reductase 4VR" evidence="1">
    <location>
        <begin position="103"/>
        <end position="168"/>
    </location>
</feature>
<dbReference type="Proteomes" id="UP000672039">
    <property type="component" value="Chromosome"/>
</dbReference>
<reference evidence="2 3" key="1">
    <citation type="submission" date="2021-04" db="EMBL/GenBank/DDBJ databases">
        <title>Genomics, taxonomy and metabolism of representatives of sulfur bacteria of the genus Thiothrix: Thiothrix fructosivorans QT, Thiothrix unzii A1T and three new species, Thiothrix subterranea sp. nov., Thiothrix litoralis sp. nov. and 'Candidatus Thiothrix anitrata' sp. nov.</title>
        <authorList>
            <person name="Ravin N.V."/>
            <person name="Smolyakov D."/>
            <person name="Rudenko T.S."/>
            <person name="Mardanov A.V."/>
            <person name="Beletsky A.V."/>
            <person name="Markov N.D."/>
            <person name="Fomenkov A.I."/>
            <person name="Roberts R.J."/>
            <person name="Karnachuk O.V."/>
            <person name="Novikov A."/>
            <person name="Grabovich M.Y."/>
        </authorList>
    </citation>
    <scope>NUCLEOTIDE SEQUENCE [LARGE SCALE GENOMIC DNA]</scope>
    <source>
        <strain evidence="2 3">AS</strain>
    </source>
</reference>
<dbReference type="EMBL" id="CP072801">
    <property type="protein sequence ID" value="QTR45357.1"/>
    <property type="molecule type" value="Genomic_DNA"/>
</dbReference>
<proteinExistence type="predicted"/>
<keyword evidence="3" id="KW-1185">Reference proteome</keyword>
<dbReference type="SUPFAM" id="SSF111126">
    <property type="entry name" value="Ligand-binding domain in the NO signalling and Golgi transport"/>
    <property type="match status" value="2"/>
</dbReference>
<name>A0ABX7WQA3_9GAMM</name>
<dbReference type="InterPro" id="IPR024096">
    <property type="entry name" value="NO_sig/Golgi_transp_ligand-bd"/>
</dbReference>
<protein>
    <submittedName>
        <fullName evidence="2">4-vinyl reductase</fullName>
    </submittedName>
</protein>
<accession>A0ABX7WQA3</accession>
<dbReference type="InterPro" id="IPR004096">
    <property type="entry name" value="V4R"/>
</dbReference>
<dbReference type="Gene3D" id="3.30.1380.20">
    <property type="entry name" value="Trafficking protein particle complex subunit 3"/>
    <property type="match status" value="1"/>
</dbReference>
<dbReference type="SMART" id="SM00989">
    <property type="entry name" value="V4R"/>
    <property type="match status" value="1"/>
</dbReference>
<evidence type="ECO:0000313" key="2">
    <source>
        <dbReference type="EMBL" id="QTR45357.1"/>
    </source>
</evidence>
<sequence>MFDINAYPFDTEHNYMEIGGEAMIFHCHHYLTILTRTILDADYIDSRPMMIGSSADANYNQLRSLCADRSIADAKLIAQAVYKTFGYGLLDLSSMDENGITLSTTKSFFSKTWKMKFGLRDQPIDYYTSGFLAAAYAVIYGRELAEVQVEQTECIACGAPANIHVVKPGASNFAIYPPKQPVAFKHVPKLPLNWEHEAALTNSFLGTHATLIGNEEGYIPAFGVYVVRNQSDYVNRLQFEFGRAMIEVAGDYGITLAGELLMEAGHACGFFTYGGIMTSNEWNIHVKPYLKTREDWVKGLATIINTMGWGYHTAAELSEERAVFRNYNDFEDLSYLRMYGKSDYPIHWANSGGFTGLMQLIYKTNLIIDGSLGTEEGFRQMRRSKLGYKTHMSRSIACGDDYLEVVINQ</sequence>
<evidence type="ECO:0000313" key="3">
    <source>
        <dbReference type="Proteomes" id="UP000672039"/>
    </source>
</evidence>
<organism evidence="2 3">
    <name type="scientific">Thiothrix litoralis</name>
    <dbReference type="NCBI Taxonomy" id="2891210"/>
    <lineage>
        <taxon>Bacteria</taxon>
        <taxon>Pseudomonadati</taxon>
        <taxon>Pseudomonadota</taxon>
        <taxon>Gammaproteobacteria</taxon>
        <taxon>Thiotrichales</taxon>
        <taxon>Thiotrichaceae</taxon>
        <taxon>Thiothrix</taxon>
    </lineage>
</organism>
<evidence type="ECO:0000259" key="1">
    <source>
        <dbReference type="SMART" id="SM00989"/>
    </source>
</evidence>
<gene>
    <name evidence="2" type="ORF">J9253_15290</name>
</gene>
<dbReference type="RefSeq" id="WP_210221772.1">
    <property type="nucleotide sequence ID" value="NZ_CP072801.1"/>
</dbReference>